<feature type="compositionally biased region" description="Basic and acidic residues" evidence="1">
    <location>
        <begin position="51"/>
        <end position="82"/>
    </location>
</feature>
<dbReference type="EMBL" id="KN833771">
    <property type="protein sequence ID" value="KIK20115.1"/>
    <property type="molecule type" value="Genomic_DNA"/>
</dbReference>
<proteinExistence type="predicted"/>
<reference evidence="3" key="2">
    <citation type="submission" date="2015-01" db="EMBL/GenBank/DDBJ databases">
        <title>Evolutionary Origins and Diversification of the Mycorrhizal Mutualists.</title>
        <authorList>
            <consortium name="DOE Joint Genome Institute"/>
            <consortium name="Mycorrhizal Genomics Consortium"/>
            <person name="Kohler A."/>
            <person name="Kuo A."/>
            <person name="Nagy L.G."/>
            <person name="Floudas D."/>
            <person name="Copeland A."/>
            <person name="Barry K.W."/>
            <person name="Cichocki N."/>
            <person name="Veneault-Fourrey C."/>
            <person name="LaButti K."/>
            <person name="Lindquist E.A."/>
            <person name="Lipzen A."/>
            <person name="Lundell T."/>
            <person name="Morin E."/>
            <person name="Murat C."/>
            <person name="Riley R."/>
            <person name="Ohm R."/>
            <person name="Sun H."/>
            <person name="Tunlid A."/>
            <person name="Henrissat B."/>
            <person name="Grigoriev I.V."/>
            <person name="Hibbett D.S."/>
            <person name="Martin F."/>
        </authorList>
    </citation>
    <scope>NUCLEOTIDE SEQUENCE [LARGE SCALE GENOMIC DNA]</scope>
    <source>
        <strain evidence="3">441</strain>
    </source>
</reference>
<organism evidence="2 3">
    <name type="scientific">Pisolithus microcarpus 441</name>
    <dbReference type="NCBI Taxonomy" id="765257"/>
    <lineage>
        <taxon>Eukaryota</taxon>
        <taxon>Fungi</taxon>
        <taxon>Dikarya</taxon>
        <taxon>Basidiomycota</taxon>
        <taxon>Agaricomycotina</taxon>
        <taxon>Agaricomycetes</taxon>
        <taxon>Agaricomycetidae</taxon>
        <taxon>Boletales</taxon>
        <taxon>Sclerodermatineae</taxon>
        <taxon>Pisolithaceae</taxon>
        <taxon>Pisolithus</taxon>
    </lineage>
</organism>
<evidence type="ECO:0000256" key="1">
    <source>
        <dbReference type="SAM" id="MobiDB-lite"/>
    </source>
</evidence>
<dbReference type="AlphaFoldDB" id="A0A0C9Y5W9"/>
<feature type="region of interest" description="Disordered" evidence="1">
    <location>
        <begin position="48"/>
        <end position="131"/>
    </location>
</feature>
<dbReference type="HOGENOM" id="CLU_142999_0_0_1"/>
<gene>
    <name evidence="2" type="ORF">PISMIDRAFT_13182</name>
</gene>
<evidence type="ECO:0000313" key="2">
    <source>
        <dbReference type="EMBL" id="KIK20115.1"/>
    </source>
</evidence>
<feature type="compositionally biased region" description="Acidic residues" evidence="1">
    <location>
        <begin position="90"/>
        <end position="103"/>
    </location>
</feature>
<reference evidence="2 3" key="1">
    <citation type="submission" date="2014-04" db="EMBL/GenBank/DDBJ databases">
        <authorList>
            <consortium name="DOE Joint Genome Institute"/>
            <person name="Kuo A."/>
            <person name="Kohler A."/>
            <person name="Costa M.D."/>
            <person name="Nagy L.G."/>
            <person name="Floudas D."/>
            <person name="Copeland A."/>
            <person name="Barry K.W."/>
            <person name="Cichocki N."/>
            <person name="Veneault-Fourrey C."/>
            <person name="LaButti K."/>
            <person name="Lindquist E.A."/>
            <person name="Lipzen A."/>
            <person name="Lundell T."/>
            <person name="Morin E."/>
            <person name="Murat C."/>
            <person name="Sun H."/>
            <person name="Tunlid A."/>
            <person name="Henrissat B."/>
            <person name="Grigoriev I.V."/>
            <person name="Hibbett D.S."/>
            <person name="Martin F."/>
            <person name="Nordberg H.P."/>
            <person name="Cantor M.N."/>
            <person name="Hua S.X."/>
        </authorList>
    </citation>
    <scope>NUCLEOTIDE SEQUENCE [LARGE SCALE GENOMIC DNA]</scope>
    <source>
        <strain evidence="2 3">441</strain>
    </source>
</reference>
<keyword evidence="3" id="KW-1185">Reference proteome</keyword>
<evidence type="ECO:0000313" key="3">
    <source>
        <dbReference type="Proteomes" id="UP000054018"/>
    </source>
</evidence>
<dbReference type="Proteomes" id="UP000054018">
    <property type="component" value="Unassembled WGS sequence"/>
</dbReference>
<accession>A0A0C9Y5W9</accession>
<name>A0A0C9Y5W9_9AGAM</name>
<sequence length="131" mass="14822">MLALEERPPRDKVAHTQMEIGAQEALDKNKVAVKPWLYAVEVQEEEGQDILTKEQSEEPNEEKITSGNHEHNETSDHEEGLQYDKGNPVEEYEVYSEVDDDNEPIGAMHEEDESTTSKEKKSTALNQGVTP</sequence>
<protein>
    <submittedName>
        <fullName evidence="2">Uncharacterized protein</fullName>
    </submittedName>
</protein>